<dbReference type="AlphaFoldDB" id="A0A521DTI8"/>
<dbReference type="Pfam" id="PF13711">
    <property type="entry name" value="DUF4160"/>
    <property type="match status" value="1"/>
</dbReference>
<dbReference type="InterPro" id="IPR025427">
    <property type="entry name" value="DUF4160"/>
</dbReference>
<sequence length="89" mass="10694">MKHMPEISRFYGIIIRMFFDDHNPPHFHVIYGEYKAEYDIRTLEVLVGELPNRANQFVLEWASLHKEELMINWNNLQNEIPANKIQPLE</sequence>
<evidence type="ECO:0000313" key="1">
    <source>
        <dbReference type="EMBL" id="SMO75039.1"/>
    </source>
</evidence>
<keyword evidence="2" id="KW-1185">Reference proteome</keyword>
<accession>A0A521DTI8</accession>
<reference evidence="1 2" key="1">
    <citation type="submission" date="2017-05" db="EMBL/GenBank/DDBJ databases">
        <authorList>
            <person name="Varghese N."/>
            <person name="Submissions S."/>
        </authorList>
    </citation>
    <scope>NUCLEOTIDE SEQUENCE [LARGE SCALE GENOMIC DNA]</scope>
    <source>
        <strain evidence="1 2">DSM 21342</strain>
    </source>
</reference>
<dbReference type="Proteomes" id="UP000315971">
    <property type="component" value="Unassembled WGS sequence"/>
</dbReference>
<dbReference type="EMBL" id="FXSZ01000008">
    <property type="protein sequence ID" value="SMO75039.1"/>
    <property type="molecule type" value="Genomic_DNA"/>
</dbReference>
<organism evidence="1 2">
    <name type="scientific">Solitalea koreensis</name>
    <dbReference type="NCBI Taxonomy" id="543615"/>
    <lineage>
        <taxon>Bacteria</taxon>
        <taxon>Pseudomonadati</taxon>
        <taxon>Bacteroidota</taxon>
        <taxon>Sphingobacteriia</taxon>
        <taxon>Sphingobacteriales</taxon>
        <taxon>Sphingobacteriaceae</taxon>
        <taxon>Solitalea</taxon>
    </lineage>
</organism>
<evidence type="ECO:0008006" key="3">
    <source>
        <dbReference type="Google" id="ProtNLM"/>
    </source>
</evidence>
<name>A0A521DTI8_9SPHI</name>
<gene>
    <name evidence="1" type="ORF">SAMN06265350_108117</name>
</gene>
<evidence type="ECO:0000313" key="2">
    <source>
        <dbReference type="Proteomes" id="UP000315971"/>
    </source>
</evidence>
<protein>
    <recommendedName>
        <fullName evidence="3">DUF4160 domain-containing protein</fullName>
    </recommendedName>
</protein>
<proteinExistence type="predicted"/>